<evidence type="ECO:0000256" key="5">
    <source>
        <dbReference type="SAM" id="MobiDB-lite"/>
    </source>
</evidence>
<keyword evidence="6" id="KW-0732">Signal</keyword>
<dbReference type="EMBL" id="SMFK01000019">
    <property type="protein sequence ID" value="TDD94081.1"/>
    <property type="molecule type" value="Genomic_DNA"/>
</dbReference>
<dbReference type="InterPro" id="IPR012334">
    <property type="entry name" value="Pectin_lyas_fold"/>
</dbReference>
<dbReference type="GO" id="GO:0005975">
    <property type="term" value="P:carbohydrate metabolic process"/>
    <property type="evidence" value="ECO:0007669"/>
    <property type="project" value="InterPro"/>
</dbReference>
<dbReference type="PANTHER" id="PTHR31339">
    <property type="entry name" value="PECTIN LYASE-RELATED"/>
    <property type="match status" value="1"/>
</dbReference>
<sequence length="452" mass="50693">MKNGFLYIVLILFSNCIFAQLNQKEKEVEINKIVNRIHLPKIPNYAISVVKYGAKGDSVTNCKRAFDKAMKACERRNGGTIIVPKGTYTINGPIHFVSNVRLHLEEGAKIRFGSNPKDYPLVLTSWEGTMLYNYSPMIYGYNVENIAITGNGIIDGEASNSWIKWKTLEKEDQQLSRDMNHNKVPIEKRIFGEGHYLRPQLIQFVNSKNILIEDVQIEDAPFWCVHLLKSKSITIRGVKYDAHNYNNDGIDPEYSSDILIENVKFNNGDDNVAIKSGRDDEGRSNSDTPSENIVIRNCEFKGLHAIVIGSEMSAGVRNVYVDNCKASGYLKRGLYIKTNSDRGSYIKDIYFSNIAFAKVEDCIYITSNYHGEGSGLNPSKISEIYFSNISCELATNTGIVIEGYPNKKVENIKLDTITIQSAKNGMTITNTENVSFNEVTIGEKATIPTAVK</sequence>
<feature type="chain" id="PRO_5020316649" evidence="6">
    <location>
        <begin position="20"/>
        <end position="452"/>
    </location>
</feature>
<proteinExistence type="inferred from homology"/>
<accession>A0A4R5C349</accession>
<feature type="domain" description="Rhamnogalacturonase A/B/Epimerase-like pectate lyase" evidence="7">
    <location>
        <begin position="47"/>
        <end position="102"/>
    </location>
</feature>
<organism evidence="8 9">
    <name type="scientific">Flavobacterium cellulosilyticum</name>
    <dbReference type="NCBI Taxonomy" id="2541731"/>
    <lineage>
        <taxon>Bacteria</taxon>
        <taxon>Pseudomonadati</taxon>
        <taxon>Bacteroidota</taxon>
        <taxon>Flavobacteriia</taxon>
        <taxon>Flavobacteriales</taxon>
        <taxon>Flavobacteriaceae</taxon>
        <taxon>Flavobacterium</taxon>
    </lineage>
</organism>
<comment type="caution">
    <text evidence="8">The sequence shown here is derived from an EMBL/GenBank/DDBJ whole genome shotgun (WGS) entry which is preliminary data.</text>
</comment>
<dbReference type="Proteomes" id="UP000295479">
    <property type="component" value="Unassembled WGS sequence"/>
</dbReference>
<dbReference type="InterPro" id="IPR024535">
    <property type="entry name" value="RHGA/B-epi-like_pectate_lyase"/>
</dbReference>
<keyword evidence="3 4" id="KW-0326">Glycosidase</keyword>
<feature type="signal peptide" evidence="6">
    <location>
        <begin position="1"/>
        <end position="19"/>
    </location>
</feature>
<feature type="region of interest" description="Disordered" evidence="5">
    <location>
        <begin position="271"/>
        <end position="290"/>
    </location>
</feature>
<name>A0A4R5C349_9FLAO</name>
<evidence type="ECO:0000256" key="6">
    <source>
        <dbReference type="SAM" id="SignalP"/>
    </source>
</evidence>
<evidence type="ECO:0000256" key="1">
    <source>
        <dbReference type="ARBA" id="ARBA00008834"/>
    </source>
</evidence>
<dbReference type="GO" id="GO:0004650">
    <property type="term" value="F:polygalacturonase activity"/>
    <property type="evidence" value="ECO:0007669"/>
    <property type="project" value="InterPro"/>
</dbReference>
<keyword evidence="9" id="KW-1185">Reference proteome</keyword>
<evidence type="ECO:0000313" key="8">
    <source>
        <dbReference type="EMBL" id="TDD94081.1"/>
    </source>
</evidence>
<dbReference type="SMART" id="SM00710">
    <property type="entry name" value="PbH1"/>
    <property type="match status" value="7"/>
</dbReference>
<evidence type="ECO:0000256" key="3">
    <source>
        <dbReference type="ARBA" id="ARBA00023295"/>
    </source>
</evidence>
<gene>
    <name evidence="8" type="ORF">E0F76_17465</name>
</gene>
<dbReference type="InterPro" id="IPR006626">
    <property type="entry name" value="PbH1"/>
</dbReference>
<reference evidence="8 9" key="1">
    <citation type="submission" date="2019-03" db="EMBL/GenBank/DDBJ databases">
        <title>Flavobacterium AR-3-4 sp. nov. isolated from arctic soil.</title>
        <authorList>
            <person name="Chaudhary D.K."/>
        </authorList>
    </citation>
    <scope>NUCLEOTIDE SEQUENCE [LARGE SCALE GENOMIC DNA]</scope>
    <source>
        <strain evidence="8 9">AR-3-4</strain>
    </source>
</reference>
<dbReference type="InterPro" id="IPR011050">
    <property type="entry name" value="Pectin_lyase_fold/virulence"/>
</dbReference>
<dbReference type="Pfam" id="PF00295">
    <property type="entry name" value="Glyco_hydro_28"/>
    <property type="match status" value="1"/>
</dbReference>
<evidence type="ECO:0000259" key="7">
    <source>
        <dbReference type="Pfam" id="PF12708"/>
    </source>
</evidence>
<dbReference type="InterPro" id="IPR000743">
    <property type="entry name" value="Glyco_hydro_28"/>
</dbReference>
<evidence type="ECO:0000256" key="2">
    <source>
        <dbReference type="ARBA" id="ARBA00022801"/>
    </source>
</evidence>
<dbReference type="InterPro" id="IPR051801">
    <property type="entry name" value="GH28_Enzymes"/>
</dbReference>
<dbReference type="SUPFAM" id="SSF51126">
    <property type="entry name" value="Pectin lyase-like"/>
    <property type="match status" value="1"/>
</dbReference>
<dbReference type="PANTHER" id="PTHR31339:SF9">
    <property type="entry name" value="PLASMIN AND FIBRONECTIN-BINDING PROTEIN A"/>
    <property type="match status" value="1"/>
</dbReference>
<evidence type="ECO:0000313" key="9">
    <source>
        <dbReference type="Proteomes" id="UP000295479"/>
    </source>
</evidence>
<keyword evidence="2 4" id="KW-0378">Hydrolase</keyword>
<dbReference type="RefSeq" id="WP_132009227.1">
    <property type="nucleotide sequence ID" value="NZ_SMFK01000019.1"/>
</dbReference>
<evidence type="ECO:0000256" key="4">
    <source>
        <dbReference type="RuleBase" id="RU361169"/>
    </source>
</evidence>
<dbReference type="Gene3D" id="2.160.20.10">
    <property type="entry name" value="Single-stranded right-handed beta-helix, Pectin lyase-like"/>
    <property type="match status" value="1"/>
</dbReference>
<protein>
    <submittedName>
        <fullName evidence="8">Glycoside hydrolase family 28 protein</fullName>
    </submittedName>
</protein>
<dbReference type="AlphaFoldDB" id="A0A4R5C349"/>
<dbReference type="OrthoDB" id="9795222at2"/>
<dbReference type="Pfam" id="PF12708">
    <property type="entry name" value="Pect-lyase_RHGA_epim"/>
    <property type="match status" value="1"/>
</dbReference>
<comment type="similarity">
    <text evidence="1 4">Belongs to the glycosyl hydrolase 28 family.</text>
</comment>